<evidence type="ECO:0000256" key="2">
    <source>
        <dbReference type="ARBA" id="ARBA00008593"/>
    </source>
</evidence>
<dbReference type="EC" id="2.7.7.19" evidence="3"/>
<evidence type="ECO:0000259" key="8">
    <source>
        <dbReference type="Pfam" id="PF03828"/>
    </source>
</evidence>
<feature type="domain" description="PAP-associated" evidence="8">
    <location>
        <begin position="234"/>
        <end position="294"/>
    </location>
</feature>
<dbReference type="FunFam" id="3.30.460.10:FF:000006">
    <property type="entry name" value="non-canonical poly(A) RNA polymerase PAPD5"/>
    <property type="match status" value="1"/>
</dbReference>
<sequence>MIEINHDAASTYAMNKNHAALIGIHGGCPWRPPSRVYDSRGIVGLHQEIEDFYKYMTPTDEEHQMRVGVVKKIENIVHGLWPKAIVEVFGSFSTGLYLPTSDIDLVILGTWNHLPLHTLENALLNSKISKSGNVRVLDKASVPIIKLTDQLCDVKVDISFNMNNGLKSAQLIKSMRKKYPVLGKLVLVLKQFLLQRNLNEVFTGGISSYSLILMTISFLQLHPRQAPDGFADENLGVLLIEFFELYGRKFNYMKTAIRVKEGGTYIAKEEVQKDMIDGHRPSMLCIEDPLTPGNDIGRGSYGALQVKQAFEYAYLILQQAVNPTNQVISDTNLNSILGRIVRVTDEVINYRHWIKDNYPVNHVARVARVAGSISSASSEGSVSSLGDSDSDSEGGDMRQQRETLQFSQSNNCWRQQQRHTSPHLGNNRVPQPQVLNNNQMQHRRNQLKAPEVLPQQPASHVKPSNSKLYSNQNGFQRTFNNRKRTLSKPRTDRHKNESVNQLRYSLVPYPRVPMFPNRPSDAMFKPGVAFSHSSHHPLHIPFDFLIAAW</sequence>
<protein>
    <recommendedName>
        <fullName evidence="3">polynucleotide adenylyltransferase</fullName>
        <ecNumber evidence="3">2.7.7.19</ecNumber>
    </recommendedName>
</protein>
<keyword evidence="6" id="KW-0460">Magnesium</keyword>
<dbReference type="CDD" id="cd05402">
    <property type="entry name" value="NT_PAP_TUTase"/>
    <property type="match status" value="1"/>
</dbReference>
<accession>A0A1B6KB64</accession>
<feature type="compositionally biased region" description="Basic residues" evidence="7">
    <location>
        <begin position="480"/>
        <end position="493"/>
    </location>
</feature>
<dbReference type="SUPFAM" id="SSF81631">
    <property type="entry name" value="PAP/OAS1 substrate-binding domain"/>
    <property type="match status" value="1"/>
</dbReference>
<feature type="compositionally biased region" description="Polar residues" evidence="7">
    <location>
        <begin position="402"/>
        <end position="415"/>
    </location>
</feature>
<name>A0A1B6KB64_9HEMI</name>
<feature type="region of interest" description="Disordered" evidence="7">
    <location>
        <begin position="449"/>
        <end position="497"/>
    </location>
</feature>
<dbReference type="GO" id="GO:0005730">
    <property type="term" value="C:nucleolus"/>
    <property type="evidence" value="ECO:0007669"/>
    <property type="project" value="TreeGrafter"/>
</dbReference>
<keyword evidence="5" id="KW-0479">Metal-binding</keyword>
<dbReference type="InterPro" id="IPR045862">
    <property type="entry name" value="Trf4-like"/>
</dbReference>
<evidence type="ECO:0000256" key="1">
    <source>
        <dbReference type="ARBA" id="ARBA00001936"/>
    </source>
</evidence>
<feature type="compositionally biased region" description="Polar residues" evidence="7">
    <location>
        <begin position="456"/>
        <end position="479"/>
    </location>
</feature>
<dbReference type="GO" id="GO:1990817">
    <property type="term" value="F:poly(A) RNA polymerase activity"/>
    <property type="evidence" value="ECO:0007669"/>
    <property type="project" value="UniProtKB-EC"/>
</dbReference>
<comment type="similarity">
    <text evidence="2">Belongs to the DNA polymerase type-B-like family.</text>
</comment>
<dbReference type="GO" id="GO:0046872">
    <property type="term" value="F:metal ion binding"/>
    <property type="evidence" value="ECO:0007669"/>
    <property type="project" value="UniProtKB-KW"/>
</dbReference>
<dbReference type="PANTHER" id="PTHR23092">
    <property type="entry name" value="POLY(A) RNA POLYMERASE"/>
    <property type="match status" value="1"/>
</dbReference>
<dbReference type="PANTHER" id="PTHR23092:SF15">
    <property type="entry name" value="INACTIVE NON-CANONICAL POLY(A) RNA POLYMERASE PROTEIN TRF4-2-RELATED"/>
    <property type="match status" value="1"/>
</dbReference>
<dbReference type="SUPFAM" id="SSF81301">
    <property type="entry name" value="Nucleotidyltransferase"/>
    <property type="match status" value="1"/>
</dbReference>
<proteinExistence type="inferred from homology"/>
<reference evidence="10" key="1">
    <citation type="submission" date="2015-11" db="EMBL/GenBank/DDBJ databases">
        <title>De novo transcriptome assembly of four potential Pierce s Disease insect vectors from Arizona vineyards.</title>
        <authorList>
            <person name="Tassone E.E."/>
        </authorList>
    </citation>
    <scope>NUCLEOTIDE SEQUENCE</scope>
</reference>
<evidence type="ECO:0000256" key="6">
    <source>
        <dbReference type="ARBA" id="ARBA00022842"/>
    </source>
</evidence>
<dbReference type="Pfam" id="PF22600">
    <property type="entry name" value="MTPAP-like_central"/>
    <property type="match status" value="1"/>
</dbReference>
<dbReference type="InterPro" id="IPR054708">
    <property type="entry name" value="MTPAP-like_central"/>
</dbReference>
<feature type="compositionally biased region" description="Low complexity" evidence="7">
    <location>
        <begin position="376"/>
        <end position="387"/>
    </location>
</feature>
<dbReference type="AlphaFoldDB" id="A0A1B6KB64"/>
<evidence type="ECO:0000259" key="9">
    <source>
        <dbReference type="Pfam" id="PF22600"/>
    </source>
</evidence>
<evidence type="ECO:0000256" key="7">
    <source>
        <dbReference type="SAM" id="MobiDB-lite"/>
    </source>
</evidence>
<organism evidence="10">
    <name type="scientific">Graphocephala atropunctata</name>
    <dbReference type="NCBI Taxonomy" id="36148"/>
    <lineage>
        <taxon>Eukaryota</taxon>
        <taxon>Metazoa</taxon>
        <taxon>Ecdysozoa</taxon>
        <taxon>Arthropoda</taxon>
        <taxon>Hexapoda</taxon>
        <taxon>Insecta</taxon>
        <taxon>Pterygota</taxon>
        <taxon>Neoptera</taxon>
        <taxon>Paraneoptera</taxon>
        <taxon>Hemiptera</taxon>
        <taxon>Auchenorrhyncha</taxon>
        <taxon>Membracoidea</taxon>
        <taxon>Cicadellidae</taxon>
        <taxon>Cicadellinae</taxon>
        <taxon>Cicadellini</taxon>
        <taxon>Graphocephala</taxon>
    </lineage>
</organism>
<dbReference type="InterPro" id="IPR002058">
    <property type="entry name" value="PAP_assoc"/>
</dbReference>
<evidence type="ECO:0000256" key="5">
    <source>
        <dbReference type="ARBA" id="ARBA00022723"/>
    </source>
</evidence>
<dbReference type="GO" id="GO:0003729">
    <property type="term" value="F:mRNA binding"/>
    <property type="evidence" value="ECO:0007669"/>
    <property type="project" value="TreeGrafter"/>
</dbReference>
<evidence type="ECO:0000256" key="3">
    <source>
        <dbReference type="ARBA" id="ARBA00012388"/>
    </source>
</evidence>
<evidence type="ECO:0000313" key="10">
    <source>
        <dbReference type="EMBL" id="JAT08697.1"/>
    </source>
</evidence>
<dbReference type="GO" id="GO:0031499">
    <property type="term" value="C:TRAMP complex"/>
    <property type="evidence" value="ECO:0007669"/>
    <property type="project" value="TreeGrafter"/>
</dbReference>
<dbReference type="GO" id="GO:0031123">
    <property type="term" value="P:RNA 3'-end processing"/>
    <property type="evidence" value="ECO:0007669"/>
    <property type="project" value="TreeGrafter"/>
</dbReference>
<dbReference type="FunFam" id="1.10.1410.10:FF:000003">
    <property type="entry name" value="non-canonical poly(A) RNA polymerase PAPD7"/>
    <property type="match status" value="1"/>
</dbReference>
<dbReference type="GO" id="GO:0043634">
    <property type="term" value="P:polyadenylation-dependent ncRNA catabolic process"/>
    <property type="evidence" value="ECO:0007669"/>
    <property type="project" value="TreeGrafter"/>
</dbReference>
<evidence type="ECO:0000256" key="4">
    <source>
        <dbReference type="ARBA" id="ARBA00022679"/>
    </source>
</evidence>
<dbReference type="Gene3D" id="3.30.460.10">
    <property type="entry name" value="Beta Polymerase, domain 2"/>
    <property type="match status" value="1"/>
</dbReference>
<feature type="region of interest" description="Disordered" evidence="7">
    <location>
        <begin position="376"/>
        <end position="433"/>
    </location>
</feature>
<dbReference type="Pfam" id="PF03828">
    <property type="entry name" value="PAP_assoc"/>
    <property type="match status" value="1"/>
</dbReference>
<dbReference type="InterPro" id="IPR043519">
    <property type="entry name" value="NT_sf"/>
</dbReference>
<gene>
    <name evidence="10" type="ORF">g.24582</name>
</gene>
<dbReference type="EMBL" id="GEBQ01031280">
    <property type="protein sequence ID" value="JAT08697.1"/>
    <property type="molecule type" value="Transcribed_RNA"/>
</dbReference>
<feature type="domain" description="Poly(A) RNA polymerase mitochondrial-like central palm" evidence="9">
    <location>
        <begin position="45"/>
        <end position="173"/>
    </location>
</feature>
<keyword evidence="4" id="KW-0808">Transferase</keyword>
<comment type="cofactor">
    <cofactor evidence="1">
        <name>Mn(2+)</name>
        <dbReference type="ChEBI" id="CHEBI:29035"/>
    </cofactor>
</comment>
<dbReference type="Gene3D" id="1.10.1410.10">
    <property type="match status" value="1"/>
</dbReference>